<feature type="domain" description="FAD dependent oxidoreductase" evidence="5">
    <location>
        <begin position="6"/>
        <end position="328"/>
    </location>
</feature>
<evidence type="ECO:0000313" key="9">
    <source>
        <dbReference type="Proteomes" id="UP000321547"/>
    </source>
</evidence>
<dbReference type="PANTHER" id="PTHR13847">
    <property type="entry name" value="SARCOSINE DEHYDROGENASE-RELATED"/>
    <property type="match status" value="1"/>
</dbReference>
<reference evidence="6 9" key="2">
    <citation type="submission" date="2019-07" db="EMBL/GenBank/DDBJ databases">
        <title>Whole genome shotgun sequence of Halolactibacillus halophilus NBRC 100868.</title>
        <authorList>
            <person name="Hosoyama A."/>
            <person name="Uohara A."/>
            <person name="Ohji S."/>
            <person name="Ichikawa N."/>
        </authorList>
    </citation>
    <scope>NUCLEOTIDE SEQUENCE [LARGE SCALE GENOMIC DNA]</scope>
    <source>
        <strain evidence="6 9">NBRC 100868</strain>
    </source>
</reference>
<dbReference type="RefSeq" id="WP_089829576.1">
    <property type="nucleotide sequence ID" value="NZ_BJWI01000002.1"/>
</dbReference>
<keyword evidence="4" id="KW-0560">Oxidoreductase</keyword>
<evidence type="ECO:0000313" key="8">
    <source>
        <dbReference type="Proteomes" id="UP000242243"/>
    </source>
</evidence>
<dbReference type="Proteomes" id="UP000242243">
    <property type="component" value="Unassembled WGS sequence"/>
</dbReference>
<evidence type="ECO:0000259" key="5">
    <source>
        <dbReference type="Pfam" id="PF01266"/>
    </source>
</evidence>
<organism evidence="7 8">
    <name type="scientific">Halolactibacillus halophilus</name>
    <dbReference type="NCBI Taxonomy" id="306540"/>
    <lineage>
        <taxon>Bacteria</taxon>
        <taxon>Bacillati</taxon>
        <taxon>Bacillota</taxon>
        <taxon>Bacilli</taxon>
        <taxon>Bacillales</taxon>
        <taxon>Bacillaceae</taxon>
        <taxon>Halolactibacillus</taxon>
    </lineage>
</organism>
<dbReference type="Pfam" id="PF01266">
    <property type="entry name" value="DAO"/>
    <property type="match status" value="1"/>
</dbReference>
<sequence>MKTFHIVGAGIAGASIAYHLLKLGQRIIIYDREDDGQATNASAGIICPWTSQRRNKKWYRLVKEGAKYYPNFIKELESFTQKSTGFRQNGALCLFKDDHIQNLAYKRIQSKQKDAPEMGQVLKLTSEELLNFHPSLTTDFPAVFVEGGAQVDGASLLSALKHAINSLGGEWIHDSVDPHTLDGQVIYTAGAWSHEYTPHPEVRHQRAELLEVALANDLQPAVSPVVMGLGPMYIVPTETQHYMIGTTHEDTTSFDIETSEDARDYLFTQVKRYFKGTALTKGQSSIGLRPLTDQNLPYIGPSGNMFVVNGLGSSGLTAAPVIGREVAQYLTGQSPVLDLTDYHSTSS</sequence>
<dbReference type="Gene3D" id="3.30.9.10">
    <property type="entry name" value="D-Amino Acid Oxidase, subunit A, domain 2"/>
    <property type="match status" value="1"/>
</dbReference>
<dbReference type="OrthoDB" id="9805337at2"/>
<reference evidence="7 8" key="1">
    <citation type="submission" date="2016-10" db="EMBL/GenBank/DDBJ databases">
        <authorList>
            <person name="de Groot N.N."/>
        </authorList>
    </citation>
    <scope>NUCLEOTIDE SEQUENCE [LARGE SCALE GENOMIC DNA]</scope>
    <source>
        <strain evidence="7 8">DSM 17073</strain>
    </source>
</reference>
<dbReference type="SUPFAM" id="SSF51905">
    <property type="entry name" value="FAD/NAD(P)-binding domain"/>
    <property type="match status" value="1"/>
</dbReference>
<accession>A0A1I5LEU0</accession>
<dbReference type="STRING" id="306540.SAMN05421839_10233"/>
<dbReference type="EMBL" id="FOXC01000002">
    <property type="protein sequence ID" value="SFO95693.1"/>
    <property type="molecule type" value="Genomic_DNA"/>
</dbReference>
<dbReference type="Proteomes" id="UP000321547">
    <property type="component" value="Unassembled WGS sequence"/>
</dbReference>
<evidence type="ECO:0000313" key="7">
    <source>
        <dbReference type="EMBL" id="SFO95693.1"/>
    </source>
</evidence>
<dbReference type="InterPro" id="IPR036188">
    <property type="entry name" value="FAD/NAD-bd_sf"/>
</dbReference>
<comment type="cofactor">
    <cofactor evidence="1">
        <name>FAD</name>
        <dbReference type="ChEBI" id="CHEBI:57692"/>
    </cofactor>
</comment>
<evidence type="ECO:0000256" key="4">
    <source>
        <dbReference type="ARBA" id="ARBA00023002"/>
    </source>
</evidence>
<dbReference type="GO" id="GO:0016491">
    <property type="term" value="F:oxidoreductase activity"/>
    <property type="evidence" value="ECO:0007669"/>
    <property type="project" value="UniProtKB-KW"/>
</dbReference>
<name>A0A1I5LEU0_9BACI</name>
<comment type="similarity">
    <text evidence="2">Belongs to the DadA oxidoreductase family.</text>
</comment>
<dbReference type="PANTHER" id="PTHR13847:SF286">
    <property type="entry name" value="D-AMINO ACID DEHYDROGENASE"/>
    <property type="match status" value="1"/>
</dbReference>
<dbReference type="SUPFAM" id="SSF54373">
    <property type="entry name" value="FAD-linked reductases, C-terminal domain"/>
    <property type="match status" value="1"/>
</dbReference>
<gene>
    <name evidence="6" type="primary">dadA</name>
    <name evidence="6" type="ORF">HHA03_03910</name>
    <name evidence="7" type="ORF">SAMN05421839_10233</name>
</gene>
<evidence type="ECO:0000313" key="6">
    <source>
        <dbReference type="EMBL" id="GEM00859.1"/>
    </source>
</evidence>
<dbReference type="EMBL" id="BJWI01000002">
    <property type="protein sequence ID" value="GEM00859.1"/>
    <property type="molecule type" value="Genomic_DNA"/>
</dbReference>
<dbReference type="GO" id="GO:0005737">
    <property type="term" value="C:cytoplasm"/>
    <property type="evidence" value="ECO:0007669"/>
    <property type="project" value="TreeGrafter"/>
</dbReference>
<keyword evidence="9" id="KW-1185">Reference proteome</keyword>
<evidence type="ECO:0000256" key="1">
    <source>
        <dbReference type="ARBA" id="ARBA00001974"/>
    </source>
</evidence>
<keyword evidence="3" id="KW-0285">Flavoprotein</keyword>
<evidence type="ECO:0000256" key="3">
    <source>
        <dbReference type="ARBA" id="ARBA00022630"/>
    </source>
</evidence>
<protein>
    <submittedName>
        <fullName evidence="7">D-amino-acid dehydrogenase</fullName>
    </submittedName>
    <submittedName>
        <fullName evidence="6">Oxidoreductase</fullName>
    </submittedName>
</protein>
<evidence type="ECO:0000256" key="2">
    <source>
        <dbReference type="ARBA" id="ARBA00009410"/>
    </source>
</evidence>
<dbReference type="InterPro" id="IPR006076">
    <property type="entry name" value="FAD-dep_OxRdtase"/>
</dbReference>
<dbReference type="Gene3D" id="3.50.50.60">
    <property type="entry name" value="FAD/NAD(P)-binding domain"/>
    <property type="match status" value="1"/>
</dbReference>
<dbReference type="AlphaFoldDB" id="A0A1I5LEU0"/>
<proteinExistence type="inferred from homology"/>